<comment type="caution">
    <text evidence="1">The sequence shown here is derived from an EMBL/GenBank/DDBJ whole genome shotgun (WGS) entry which is preliminary data.</text>
</comment>
<protein>
    <recommendedName>
        <fullName evidence="3">ATP-binding protein</fullName>
    </recommendedName>
</protein>
<dbReference type="Gene3D" id="3.30.565.10">
    <property type="entry name" value="Histidine kinase-like ATPase, C-terminal domain"/>
    <property type="match status" value="1"/>
</dbReference>
<accession>A0A224X1C7</accession>
<reference evidence="2" key="1">
    <citation type="submission" date="2017-08" db="EMBL/GenBank/DDBJ databases">
        <title>Draft genome sequence of Lactococcus sp. strain Rs-Y01, isolated from the gut of the lower termite Reticulitermes speratus.</title>
        <authorList>
            <person name="Ohkuma M."/>
            <person name="Yuki M."/>
        </authorList>
    </citation>
    <scope>NUCLEOTIDE SEQUENCE [LARGE SCALE GENOMIC DNA]</scope>
    <source>
        <strain evidence="2">Rs-Y01</strain>
    </source>
</reference>
<evidence type="ECO:0008006" key="3">
    <source>
        <dbReference type="Google" id="ProtNLM"/>
    </source>
</evidence>
<dbReference type="RefSeq" id="WP_094783780.1">
    <property type="nucleotide sequence ID" value="NZ_BEDT01000001.1"/>
</dbReference>
<dbReference type="EMBL" id="BEDT01000001">
    <property type="protein sequence ID" value="GAX46706.1"/>
    <property type="molecule type" value="Genomic_DNA"/>
</dbReference>
<sequence>MENKTIILVPDASNLIESQRSIGYTFETAVADIIDNSISANAKYIDVLFENENRYVAIIDNGYGMSEEELISAMKYGSKSILEERHKNDLGRFGLGLKMASFSQCRKLTVVSCEENGEMSGAVWDLDIISKTNDWTLKILSREDISNILIEKSVSNFESGTVVIWEKFDKISDKRQFDELLSKTDLHVSLVFHRYLEKNLAIKFNGRQLLPVDPYFTKNKATQPLEEESIRFSDRRITVKPYIIPYQNRLSQEEKRFLEKYYEFNINQGLYIYRNRRLITWGKWFNVARSNELSNLAKIRIDLPNSMDDSWEIDVKKSTLNIPVGIKTQLKEIITRTIGKSERVYKHRGNKRNNDGLIHIFDRFEKDKKVSYEINQNNPILRQLFENISDQDSRLLMIFIKQVSNNIPFDSIRYDMASKDREVEKVSSSTDDEVYEEIMTLMSFQSDIFSKQKLLQNLKNTEVYQNKKTILEKIEGELND</sequence>
<keyword evidence="2" id="KW-1185">Reference proteome</keyword>
<dbReference type="AlphaFoldDB" id="A0A224X1C7"/>
<evidence type="ECO:0000313" key="1">
    <source>
        <dbReference type="EMBL" id="GAX46706.1"/>
    </source>
</evidence>
<dbReference type="OrthoDB" id="9813438at2"/>
<dbReference type="SUPFAM" id="SSF55874">
    <property type="entry name" value="ATPase domain of HSP90 chaperone/DNA topoisomerase II/histidine kinase"/>
    <property type="match status" value="1"/>
</dbReference>
<gene>
    <name evidence="1" type="ORF">RsY01_285</name>
</gene>
<proteinExistence type="predicted"/>
<dbReference type="Pfam" id="PF13589">
    <property type="entry name" value="HATPase_c_3"/>
    <property type="match status" value="1"/>
</dbReference>
<dbReference type="Proteomes" id="UP000218689">
    <property type="component" value="Unassembled WGS sequence"/>
</dbReference>
<name>A0A224X1C7_9LACT</name>
<dbReference type="InterPro" id="IPR036890">
    <property type="entry name" value="HATPase_C_sf"/>
</dbReference>
<organism evidence="1 2">
    <name type="scientific">Pseudolactococcus reticulitermitis</name>
    <dbReference type="NCBI Taxonomy" id="2025039"/>
    <lineage>
        <taxon>Bacteria</taxon>
        <taxon>Bacillati</taxon>
        <taxon>Bacillota</taxon>
        <taxon>Bacilli</taxon>
        <taxon>Lactobacillales</taxon>
        <taxon>Streptococcaceae</taxon>
        <taxon>Pseudolactococcus</taxon>
    </lineage>
</organism>
<evidence type="ECO:0000313" key="2">
    <source>
        <dbReference type="Proteomes" id="UP000218689"/>
    </source>
</evidence>